<name>A0A1G9WWE3_9SPHI</name>
<dbReference type="STRING" id="990371.SAMN05421813_12740"/>
<dbReference type="PANTHER" id="PTHR10491:SF4">
    <property type="entry name" value="METHIONINE ADENOSYLTRANSFERASE 2 SUBUNIT BETA"/>
    <property type="match status" value="1"/>
</dbReference>
<dbReference type="Gene3D" id="3.40.50.720">
    <property type="entry name" value="NAD(P)-binding Rossmann-like Domain"/>
    <property type="match status" value="1"/>
</dbReference>
<dbReference type="GO" id="GO:0019305">
    <property type="term" value="P:dTDP-rhamnose biosynthetic process"/>
    <property type="evidence" value="ECO:0007669"/>
    <property type="project" value="UniProtKB-UniPathway"/>
</dbReference>
<sequence>MEQVRKVLILGSKGMAGHVIRQVLLESGKFEVIDIARDETFFKPSFLFDLSDLNKLENILKSEAPDVVINCIGILNEAAESNVEESIFFNSYLPHFVAARCKKLIHISTDCVFNGKRGGYTESDFKDGNGFYAQTKALGEVTYRDHLTIRTSIVGPELKQDGIGLFHWFMRQNGEIKGYTKAFWSGVTTLQLAKSILEILSLGKSYAGLLHLTNNQKISKFELLSIFSKVMERPVIIQEYDQYFVDKSLLNTRNDFPAVNLSFEDMVSEQKEFIENHPDFYAQYIN</sequence>
<dbReference type="EC" id="1.1.1.133" evidence="3 6"/>
<comment type="pathway">
    <text evidence="1 6">Carbohydrate biosynthesis; dTDP-L-rhamnose biosynthesis.</text>
</comment>
<protein>
    <recommendedName>
        <fullName evidence="4 6">dTDP-4-dehydrorhamnose reductase</fullName>
        <ecNumber evidence="3 6">1.1.1.133</ecNumber>
    </recommendedName>
</protein>
<evidence type="ECO:0000256" key="3">
    <source>
        <dbReference type="ARBA" id="ARBA00012929"/>
    </source>
</evidence>
<dbReference type="InterPro" id="IPR029903">
    <property type="entry name" value="RmlD-like-bd"/>
</dbReference>
<keyword evidence="6" id="KW-0521">NADP</keyword>
<dbReference type="GO" id="GO:0005829">
    <property type="term" value="C:cytosol"/>
    <property type="evidence" value="ECO:0007669"/>
    <property type="project" value="TreeGrafter"/>
</dbReference>
<evidence type="ECO:0000256" key="2">
    <source>
        <dbReference type="ARBA" id="ARBA00010944"/>
    </source>
</evidence>
<feature type="domain" description="RmlD-like substrate binding" evidence="7">
    <location>
        <begin position="6"/>
        <end position="224"/>
    </location>
</feature>
<dbReference type="GO" id="GO:0008831">
    <property type="term" value="F:dTDP-4-dehydrorhamnose reductase activity"/>
    <property type="evidence" value="ECO:0007669"/>
    <property type="project" value="UniProtKB-EC"/>
</dbReference>
<evidence type="ECO:0000259" key="7">
    <source>
        <dbReference type="Pfam" id="PF04321"/>
    </source>
</evidence>
<dbReference type="PANTHER" id="PTHR10491">
    <property type="entry name" value="DTDP-4-DEHYDRORHAMNOSE REDUCTASE"/>
    <property type="match status" value="1"/>
</dbReference>
<comment type="function">
    <text evidence="6">Catalyzes the reduction of dTDP-6-deoxy-L-lyxo-4-hexulose to yield dTDP-L-rhamnose.</text>
</comment>
<dbReference type="RefSeq" id="WP_090706278.1">
    <property type="nucleotide sequence ID" value="NZ_FNHH01000027.1"/>
</dbReference>
<proteinExistence type="inferred from homology"/>
<reference evidence="9" key="1">
    <citation type="submission" date="2016-10" db="EMBL/GenBank/DDBJ databases">
        <authorList>
            <person name="Varghese N."/>
            <person name="Submissions S."/>
        </authorList>
    </citation>
    <scope>NUCLEOTIDE SEQUENCE [LARGE SCALE GENOMIC DNA]</scope>
    <source>
        <strain evidence="9">DSM 24536</strain>
    </source>
</reference>
<dbReference type="EMBL" id="FNHH01000027">
    <property type="protein sequence ID" value="SDM88934.1"/>
    <property type="molecule type" value="Genomic_DNA"/>
</dbReference>
<organism evidence="8 9">
    <name type="scientific">Daejeonella rubra</name>
    <dbReference type="NCBI Taxonomy" id="990371"/>
    <lineage>
        <taxon>Bacteria</taxon>
        <taxon>Pseudomonadati</taxon>
        <taxon>Bacteroidota</taxon>
        <taxon>Sphingobacteriia</taxon>
        <taxon>Sphingobacteriales</taxon>
        <taxon>Sphingobacteriaceae</taxon>
        <taxon>Daejeonella</taxon>
    </lineage>
</organism>
<dbReference type="Pfam" id="PF04321">
    <property type="entry name" value="RmlD_sub_bind"/>
    <property type="match status" value="1"/>
</dbReference>
<evidence type="ECO:0000313" key="8">
    <source>
        <dbReference type="EMBL" id="SDM88934.1"/>
    </source>
</evidence>
<evidence type="ECO:0000256" key="1">
    <source>
        <dbReference type="ARBA" id="ARBA00004781"/>
    </source>
</evidence>
<dbReference type="SUPFAM" id="SSF51735">
    <property type="entry name" value="NAD(P)-binding Rossmann-fold domains"/>
    <property type="match status" value="1"/>
</dbReference>
<dbReference type="InterPro" id="IPR036291">
    <property type="entry name" value="NAD(P)-bd_dom_sf"/>
</dbReference>
<accession>A0A1G9WWE3</accession>
<dbReference type="AlphaFoldDB" id="A0A1G9WWE3"/>
<dbReference type="InterPro" id="IPR005913">
    <property type="entry name" value="dTDP_dehydrorham_reduct"/>
</dbReference>
<dbReference type="OrthoDB" id="9803892at2"/>
<dbReference type="CDD" id="cd05254">
    <property type="entry name" value="dTDP_HR_like_SDR_e"/>
    <property type="match status" value="1"/>
</dbReference>
<comment type="similarity">
    <text evidence="2 6">Belongs to the dTDP-4-dehydrorhamnose reductase family.</text>
</comment>
<evidence type="ECO:0000256" key="4">
    <source>
        <dbReference type="ARBA" id="ARBA00017099"/>
    </source>
</evidence>
<gene>
    <name evidence="8" type="ORF">SAMN05421813_12740</name>
</gene>
<dbReference type="UniPathway" id="UPA00124"/>
<keyword evidence="9" id="KW-1185">Reference proteome</keyword>
<evidence type="ECO:0000256" key="5">
    <source>
        <dbReference type="ARBA" id="ARBA00048200"/>
    </source>
</evidence>
<comment type="catalytic activity">
    <reaction evidence="5">
        <text>dTDP-beta-L-rhamnose + NADP(+) = dTDP-4-dehydro-beta-L-rhamnose + NADPH + H(+)</text>
        <dbReference type="Rhea" id="RHEA:21796"/>
        <dbReference type="ChEBI" id="CHEBI:15378"/>
        <dbReference type="ChEBI" id="CHEBI:57510"/>
        <dbReference type="ChEBI" id="CHEBI:57783"/>
        <dbReference type="ChEBI" id="CHEBI:58349"/>
        <dbReference type="ChEBI" id="CHEBI:62830"/>
        <dbReference type="EC" id="1.1.1.133"/>
    </reaction>
</comment>
<evidence type="ECO:0000256" key="6">
    <source>
        <dbReference type="RuleBase" id="RU364082"/>
    </source>
</evidence>
<keyword evidence="6" id="KW-0560">Oxidoreductase</keyword>
<dbReference type="Proteomes" id="UP000199226">
    <property type="component" value="Unassembled WGS sequence"/>
</dbReference>
<evidence type="ECO:0000313" key="9">
    <source>
        <dbReference type="Proteomes" id="UP000199226"/>
    </source>
</evidence>